<keyword evidence="2" id="KW-0238">DNA-binding</keyword>
<dbReference type="PROSITE" id="PS50043">
    <property type="entry name" value="HTH_LUXR_2"/>
    <property type="match status" value="1"/>
</dbReference>
<dbReference type="SUPFAM" id="SSF52540">
    <property type="entry name" value="P-loop containing nucleoside triphosphate hydrolases"/>
    <property type="match status" value="1"/>
</dbReference>
<evidence type="ECO:0000256" key="3">
    <source>
        <dbReference type="ARBA" id="ARBA00023163"/>
    </source>
</evidence>
<name>A0A1B1M2W3_STRLN</name>
<dbReference type="InterPro" id="IPR036388">
    <property type="entry name" value="WH-like_DNA-bd_sf"/>
</dbReference>
<keyword evidence="5" id="KW-1185">Reference proteome</keyword>
<dbReference type="RefSeq" id="WP_067426843.1">
    <property type="nucleotide sequence ID" value="NZ_CP016438.1"/>
</dbReference>
<dbReference type="KEGG" id="sls:SLINC_0762"/>
<dbReference type="OrthoDB" id="7053960at2"/>
<dbReference type="PATRIC" id="fig|1915.4.peg.910"/>
<reference evidence="4 5" key="1">
    <citation type="submission" date="2016-07" db="EMBL/GenBank/DDBJ databases">
        <title>Enhancement of antibiotic productionsby engineered nitrateutilization in actinobacteria.</title>
        <authorList>
            <person name="Meng S.C."/>
        </authorList>
    </citation>
    <scope>NUCLEOTIDE SEQUENCE [LARGE SCALE GENOMIC DNA]</scope>
    <source>
        <strain evidence="4 5">NRRL 2936</strain>
    </source>
</reference>
<dbReference type="Gene3D" id="1.10.10.10">
    <property type="entry name" value="Winged helix-like DNA-binding domain superfamily/Winged helix DNA-binding domain"/>
    <property type="match status" value="1"/>
</dbReference>
<dbReference type="Proteomes" id="UP000092598">
    <property type="component" value="Chromosome"/>
</dbReference>
<accession>A0A1B1M2W3</accession>
<dbReference type="GO" id="GO:0003677">
    <property type="term" value="F:DNA binding"/>
    <property type="evidence" value="ECO:0007669"/>
    <property type="project" value="UniProtKB-KW"/>
</dbReference>
<dbReference type="InterPro" id="IPR041664">
    <property type="entry name" value="AAA_16"/>
</dbReference>
<dbReference type="PANTHER" id="PTHR44688">
    <property type="entry name" value="DNA-BINDING TRANSCRIPTIONAL ACTIVATOR DEVR_DOSR"/>
    <property type="match status" value="1"/>
</dbReference>
<dbReference type="GO" id="GO:0006355">
    <property type="term" value="P:regulation of DNA-templated transcription"/>
    <property type="evidence" value="ECO:0007669"/>
    <property type="project" value="InterPro"/>
</dbReference>
<dbReference type="Pfam" id="PF00196">
    <property type="entry name" value="GerE"/>
    <property type="match status" value="1"/>
</dbReference>
<keyword evidence="1" id="KW-0805">Transcription regulation</keyword>
<dbReference type="Pfam" id="PF13191">
    <property type="entry name" value="AAA_16"/>
    <property type="match status" value="1"/>
</dbReference>
<dbReference type="SUPFAM" id="SSF46894">
    <property type="entry name" value="C-terminal effector domain of the bipartite response regulators"/>
    <property type="match status" value="1"/>
</dbReference>
<dbReference type="InterPro" id="IPR016032">
    <property type="entry name" value="Sig_transdc_resp-reg_C-effctor"/>
</dbReference>
<dbReference type="EMBL" id="CP016438">
    <property type="protein sequence ID" value="ANS62986.1"/>
    <property type="molecule type" value="Genomic_DNA"/>
</dbReference>
<protein>
    <submittedName>
        <fullName evidence="4">Regulatory protein</fullName>
    </submittedName>
</protein>
<dbReference type="PRINTS" id="PR00038">
    <property type="entry name" value="HTHLUXR"/>
</dbReference>
<dbReference type="AlphaFoldDB" id="A0A1B1M2W3"/>
<evidence type="ECO:0000313" key="5">
    <source>
        <dbReference type="Proteomes" id="UP000092598"/>
    </source>
</evidence>
<dbReference type="InterPro" id="IPR000792">
    <property type="entry name" value="Tscrpt_reg_LuxR_C"/>
</dbReference>
<evidence type="ECO:0000256" key="2">
    <source>
        <dbReference type="ARBA" id="ARBA00023125"/>
    </source>
</evidence>
<dbReference type="SMART" id="SM00421">
    <property type="entry name" value="HTH_LUXR"/>
    <property type="match status" value="1"/>
</dbReference>
<proteinExistence type="predicted"/>
<dbReference type="CDD" id="cd06170">
    <property type="entry name" value="LuxR_C_like"/>
    <property type="match status" value="1"/>
</dbReference>
<keyword evidence="3" id="KW-0804">Transcription</keyword>
<dbReference type="InterPro" id="IPR027417">
    <property type="entry name" value="P-loop_NTPase"/>
</dbReference>
<evidence type="ECO:0000313" key="4">
    <source>
        <dbReference type="EMBL" id="ANS62986.1"/>
    </source>
</evidence>
<evidence type="ECO:0000256" key="1">
    <source>
        <dbReference type="ARBA" id="ARBA00023015"/>
    </source>
</evidence>
<dbReference type="STRING" id="1915.SLINC_0762"/>
<organism evidence="4 5">
    <name type="scientific">Streptomyces lincolnensis</name>
    <dbReference type="NCBI Taxonomy" id="1915"/>
    <lineage>
        <taxon>Bacteria</taxon>
        <taxon>Bacillati</taxon>
        <taxon>Actinomycetota</taxon>
        <taxon>Actinomycetes</taxon>
        <taxon>Kitasatosporales</taxon>
        <taxon>Streptomycetaceae</taxon>
        <taxon>Streptomyces</taxon>
    </lineage>
</organism>
<gene>
    <name evidence="4" type="ORF">SLINC_0762</name>
</gene>
<dbReference type="PANTHER" id="PTHR44688:SF16">
    <property type="entry name" value="DNA-BINDING TRANSCRIPTIONAL ACTIVATOR DEVR_DOSR"/>
    <property type="match status" value="1"/>
</dbReference>
<sequence length="914" mass="96767">MAFQGRSDERRQLDLLIADLRQGLSGVVLLQGDAGIGKSALIDYAIAEAADLRVLRVAGVEAEAGFAFAALQRLLIPFQDELKEGDALSPLQREALQVACGLADGPPADRFPVGLALLAFLAEKAKRRPLLCCVDDACRLDRDSLEVLAFVGRRLHAEGVGFVFAARAGFDVPPGLPVMPVVGLAETDALELLRSVAAGPLDPVVGARIVAATGGNPLALNDLGRELSAEHLAGSLALPEPLPVGSRLEERYLQRVRGLPDATRAWLVLAAAEPSGDLGYLARAAHLLEIGADASGPAEAEGLVGVRTVVEFRHPLVRSAVYGGATSVEQRRAHWALAEVTDRPADRDLRAWHLAAAVPGCDAAVADEVERAADRAATRGGHAARATFLTRAAELSPDGAVRAGRLLAAAEAAVTAGAPLRAELLLEAVDTGLLSDVAQARALLVQAGVLDGLGEPDSHARASALCLAAAAAFGEQEPGLRRQALLHAAQWAFTARHRAPATTAAEIAHAWDSLTASGPPTAIDELLRAFAVLAADGYEQAAPYLHKALKALLDPGTPDDVVMGGYQLGAWFSTLLWDQEARTALLERADRIARRCGALRHLNAILFCAAMAETTLGHLAKADALEADDQQLRVALGTPTTQWQRYQNAELLAWHAADDGVREALHQALKDAQALGNGAMESIAHSGVLVLALGSGTYTMAHPVAQELMRQDVLGLHSRHLPSIIEVGIRCGDRTLATAALHILAARATAAGTPWALGLLARSQALLAGASEAEPLYRRAIDLLSGTSAEADLAIAHLLYGEWLRRRRRRKDARAPLRTSLGMFHAMRADAFASRAARELAATGEHLSQAPEGTREPLTSQELKIAHLAAEGATNAEIATQLIISASTVDYHLRKVFRKLDVPSRRRLARALRA</sequence>